<dbReference type="Proteomes" id="UP000275078">
    <property type="component" value="Unassembled WGS sequence"/>
</dbReference>
<accession>A0A3N4HLZ7</accession>
<feature type="compositionally biased region" description="Basic and acidic residues" evidence="1">
    <location>
        <begin position="177"/>
        <end position="220"/>
    </location>
</feature>
<name>A0A3N4HLZ7_ASCIM</name>
<feature type="region of interest" description="Disordered" evidence="1">
    <location>
        <begin position="66"/>
        <end position="89"/>
    </location>
</feature>
<feature type="region of interest" description="Disordered" evidence="1">
    <location>
        <begin position="106"/>
        <end position="220"/>
    </location>
</feature>
<reference evidence="2 3" key="1">
    <citation type="journal article" date="2018" name="Nat. Ecol. Evol.">
        <title>Pezizomycetes genomes reveal the molecular basis of ectomycorrhizal truffle lifestyle.</title>
        <authorList>
            <person name="Murat C."/>
            <person name="Payen T."/>
            <person name="Noel B."/>
            <person name="Kuo A."/>
            <person name="Morin E."/>
            <person name="Chen J."/>
            <person name="Kohler A."/>
            <person name="Krizsan K."/>
            <person name="Balestrini R."/>
            <person name="Da Silva C."/>
            <person name="Montanini B."/>
            <person name="Hainaut M."/>
            <person name="Levati E."/>
            <person name="Barry K.W."/>
            <person name="Belfiori B."/>
            <person name="Cichocki N."/>
            <person name="Clum A."/>
            <person name="Dockter R.B."/>
            <person name="Fauchery L."/>
            <person name="Guy J."/>
            <person name="Iotti M."/>
            <person name="Le Tacon F."/>
            <person name="Lindquist E.A."/>
            <person name="Lipzen A."/>
            <person name="Malagnac F."/>
            <person name="Mello A."/>
            <person name="Molinier V."/>
            <person name="Miyauchi S."/>
            <person name="Poulain J."/>
            <person name="Riccioni C."/>
            <person name="Rubini A."/>
            <person name="Sitrit Y."/>
            <person name="Splivallo R."/>
            <person name="Traeger S."/>
            <person name="Wang M."/>
            <person name="Zifcakova L."/>
            <person name="Wipf D."/>
            <person name="Zambonelli A."/>
            <person name="Paolocci F."/>
            <person name="Nowrousian M."/>
            <person name="Ottonello S."/>
            <person name="Baldrian P."/>
            <person name="Spatafora J.W."/>
            <person name="Henrissat B."/>
            <person name="Nagy L.G."/>
            <person name="Aury J.M."/>
            <person name="Wincker P."/>
            <person name="Grigoriev I.V."/>
            <person name="Bonfante P."/>
            <person name="Martin F.M."/>
        </authorList>
    </citation>
    <scope>NUCLEOTIDE SEQUENCE [LARGE SCALE GENOMIC DNA]</scope>
    <source>
        <strain evidence="2 3">RN42</strain>
    </source>
</reference>
<sequence length="610" mass="67344">MLSLSDLLGLRPSFVCFSSDSASQNNKFESFPHACTRYRQQNFHTSSFFITKVLTSSLSNLPTIPAIPHSGIPETTKRKGQTSTDLSPESRPVFFITKGRILLTFSTLPTNPTKPPSGIPETTRRRGQTQLNMADSASTITSPASASASPAHPPNDISRTTGLETEGLGSESQIQGRKSDKQKNPKLVIREKRVEDDHDSVSETESHEYSEREDHEDPHLDQCLKDLRVLSGWSMDAMDAMDELESDPSEERIRRYCKQLALKRGGLVWDAYNTHEGMEPPESIKEIIKAEGFEIDNVQYAGDSFLVALMAGLPDIAAAIVDPGNKLENYPVVVPDGMNPAEVLLFPAYRACILSRHLFEHYGTVFGVDAVGSAIYECLHPHEKTNVEIPRAVADLPAWRMHPMTVGKLADTSKCYGIASSKVVKVAQVTFQATSNRTEEATALIKDLFGGEAKGTLYRGLRMEHYPEVLGRSVRRWGAYGAGISVTPNLEVALSSTLPRPAVLLVYRNVDESGLDKATFNLGGESEEQLGLIVKAMQIRTPEAWLRVNRGVFEDVVEAPFVRNWGEVVEKGCKFHEEYREVVFRSAKGISRLKEGLEAVVFIHGAPVDG</sequence>
<evidence type="ECO:0000313" key="3">
    <source>
        <dbReference type="Proteomes" id="UP000275078"/>
    </source>
</evidence>
<organism evidence="2 3">
    <name type="scientific">Ascobolus immersus RN42</name>
    <dbReference type="NCBI Taxonomy" id="1160509"/>
    <lineage>
        <taxon>Eukaryota</taxon>
        <taxon>Fungi</taxon>
        <taxon>Dikarya</taxon>
        <taxon>Ascomycota</taxon>
        <taxon>Pezizomycotina</taxon>
        <taxon>Pezizomycetes</taxon>
        <taxon>Pezizales</taxon>
        <taxon>Ascobolaceae</taxon>
        <taxon>Ascobolus</taxon>
    </lineage>
</organism>
<gene>
    <name evidence="2" type="ORF">BJ508DRAFT_381009</name>
</gene>
<evidence type="ECO:0000256" key="1">
    <source>
        <dbReference type="SAM" id="MobiDB-lite"/>
    </source>
</evidence>
<evidence type="ECO:0000313" key="2">
    <source>
        <dbReference type="EMBL" id="RPA73538.1"/>
    </source>
</evidence>
<dbReference type="EMBL" id="ML119817">
    <property type="protein sequence ID" value="RPA73538.1"/>
    <property type="molecule type" value="Genomic_DNA"/>
</dbReference>
<protein>
    <submittedName>
        <fullName evidence="2">Uncharacterized protein</fullName>
    </submittedName>
</protein>
<proteinExistence type="predicted"/>
<feature type="compositionally biased region" description="Low complexity" evidence="1">
    <location>
        <begin position="134"/>
        <end position="150"/>
    </location>
</feature>
<keyword evidence="3" id="KW-1185">Reference proteome</keyword>
<dbReference type="AlphaFoldDB" id="A0A3N4HLZ7"/>